<dbReference type="Gene3D" id="2.120.10.80">
    <property type="entry name" value="Kelch-type beta propeller"/>
    <property type="match status" value="1"/>
</dbReference>
<keyword evidence="3" id="KW-1185">Reference proteome</keyword>
<evidence type="ECO:0000259" key="1">
    <source>
        <dbReference type="Pfam" id="PF25210"/>
    </source>
</evidence>
<gene>
    <name evidence="2" type="ORF">ERUC_LOCUS22883</name>
</gene>
<accession>A0ABC8KJA7</accession>
<dbReference type="InterPro" id="IPR050354">
    <property type="entry name" value="F-box/kelch-repeat_ARATH"/>
</dbReference>
<dbReference type="PANTHER" id="PTHR24414">
    <property type="entry name" value="F-BOX/KELCH-REPEAT PROTEIN SKIP4"/>
    <property type="match status" value="1"/>
</dbReference>
<dbReference type="Proteomes" id="UP001642260">
    <property type="component" value="Unassembled WGS sequence"/>
</dbReference>
<dbReference type="EMBL" id="CAKOAT010228488">
    <property type="protein sequence ID" value="CAH8357128.1"/>
    <property type="molecule type" value="Genomic_DNA"/>
</dbReference>
<dbReference type="SUPFAM" id="SSF117281">
    <property type="entry name" value="Kelch motif"/>
    <property type="match status" value="1"/>
</dbReference>
<evidence type="ECO:0000313" key="2">
    <source>
        <dbReference type="EMBL" id="CAH8357128.1"/>
    </source>
</evidence>
<dbReference type="InterPro" id="IPR057499">
    <property type="entry name" value="Kelch_FKB95"/>
</dbReference>
<sequence>MRMNRSYPHMSVLDGKLYVVEQGNVSSSNSIEIFDPKTQIWEYVTCPLAEILGQRSMLTSFAIDGKLYLYGDKCMVYKPVENKWDVSKLKDTRIFSVGLSLKFLV</sequence>
<organism evidence="2 3">
    <name type="scientific">Eruca vesicaria subsp. sativa</name>
    <name type="common">Garden rocket</name>
    <name type="synonym">Eruca sativa</name>
    <dbReference type="NCBI Taxonomy" id="29727"/>
    <lineage>
        <taxon>Eukaryota</taxon>
        <taxon>Viridiplantae</taxon>
        <taxon>Streptophyta</taxon>
        <taxon>Embryophyta</taxon>
        <taxon>Tracheophyta</taxon>
        <taxon>Spermatophyta</taxon>
        <taxon>Magnoliopsida</taxon>
        <taxon>eudicotyledons</taxon>
        <taxon>Gunneridae</taxon>
        <taxon>Pentapetalae</taxon>
        <taxon>rosids</taxon>
        <taxon>malvids</taxon>
        <taxon>Brassicales</taxon>
        <taxon>Brassicaceae</taxon>
        <taxon>Brassiceae</taxon>
        <taxon>Eruca</taxon>
    </lineage>
</organism>
<dbReference type="InterPro" id="IPR015915">
    <property type="entry name" value="Kelch-typ_b-propeller"/>
</dbReference>
<dbReference type="AlphaFoldDB" id="A0ABC8KJA7"/>
<reference evidence="2 3" key="1">
    <citation type="submission" date="2022-03" db="EMBL/GenBank/DDBJ databases">
        <authorList>
            <person name="Macdonald S."/>
            <person name="Ahmed S."/>
            <person name="Newling K."/>
        </authorList>
    </citation>
    <scope>NUCLEOTIDE SEQUENCE [LARGE SCALE GENOMIC DNA]</scope>
</reference>
<feature type="domain" description="FKB95-like N-terminal Kelch" evidence="1">
    <location>
        <begin position="1"/>
        <end position="93"/>
    </location>
</feature>
<comment type="caution">
    <text evidence="2">The sequence shown here is derived from an EMBL/GenBank/DDBJ whole genome shotgun (WGS) entry which is preliminary data.</text>
</comment>
<proteinExistence type="predicted"/>
<dbReference type="PANTHER" id="PTHR24414:SF82">
    <property type="entry name" value="GALACTOSE OXIDASE_KELCH REPEAT SUPERFAMILY PROTEIN"/>
    <property type="match status" value="1"/>
</dbReference>
<dbReference type="Pfam" id="PF25210">
    <property type="entry name" value="Kelch_FKB95"/>
    <property type="match status" value="1"/>
</dbReference>
<evidence type="ECO:0000313" key="3">
    <source>
        <dbReference type="Proteomes" id="UP001642260"/>
    </source>
</evidence>
<name>A0ABC8KJA7_ERUVS</name>
<protein>
    <recommendedName>
        <fullName evidence="1">FKB95-like N-terminal Kelch domain-containing protein</fullName>
    </recommendedName>
</protein>